<dbReference type="RefSeq" id="WP_184863343.1">
    <property type="nucleotide sequence ID" value="NZ_JACHLK010000015.1"/>
</dbReference>
<dbReference type="InterPro" id="IPR039425">
    <property type="entry name" value="RNA_pol_sigma-70-like"/>
</dbReference>
<dbReference type="PANTHER" id="PTHR43133:SF8">
    <property type="entry name" value="RNA POLYMERASE SIGMA FACTOR HI_1459-RELATED"/>
    <property type="match status" value="1"/>
</dbReference>
<dbReference type="SUPFAM" id="SSF88659">
    <property type="entry name" value="Sigma3 and sigma4 domains of RNA polymerase sigma factors"/>
    <property type="match status" value="1"/>
</dbReference>
<evidence type="ECO:0000256" key="1">
    <source>
        <dbReference type="ARBA" id="ARBA00010641"/>
    </source>
</evidence>
<gene>
    <name evidence="8" type="ORF">HNP48_005611</name>
</gene>
<evidence type="ECO:0000313" key="8">
    <source>
        <dbReference type="EMBL" id="MBB6562894.1"/>
    </source>
</evidence>
<evidence type="ECO:0000256" key="3">
    <source>
        <dbReference type="ARBA" id="ARBA00023082"/>
    </source>
</evidence>
<dbReference type="GO" id="GO:0003677">
    <property type="term" value="F:DNA binding"/>
    <property type="evidence" value="ECO:0007669"/>
    <property type="project" value="UniProtKB-KW"/>
</dbReference>
<dbReference type="NCBIfam" id="TIGR02937">
    <property type="entry name" value="sigma70-ECF"/>
    <property type="match status" value="1"/>
</dbReference>
<keyword evidence="4" id="KW-0238">DNA-binding</keyword>
<dbReference type="InterPro" id="IPR013324">
    <property type="entry name" value="RNA_pol_sigma_r3/r4-like"/>
</dbReference>
<dbReference type="Proteomes" id="UP000575083">
    <property type="component" value="Unassembled WGS sequence"/>
</dbReference>
<evidence type="ECO:0000256" key="5">
    <source>
        <dbReference type="ARBA" id="ARBA00023163"/>
    </source>
</evidence>
<dbReference type="EMBL" id="JACHLK010000015">
    <property type="protein sequence ID" value="MBB6562894.1"/>
    <property type="molecule type" value="Genomic_DNA"/>
</dbReference>
<comment type="similarity">
    <text evidence="1">Belongs to the sigma-70 factor family. ECF subfamily.</text>
</comment>
<dbReference type="Gene3D" id="1.10.1740.10">
    <property type="match status" value="1"/>
</dbReference>
<evidence type="ECO:0000256" key="2">
    <source>
        <dbReference type="ARBA" id="ARBA00023015"/>
    </source>
</evidence>
<keyword evidence="2" id="KW-0805">Transcription regulation</keyword>
<dbReference type="SUPFAM" id="SSF88946">
    <property type="entry name" value="Sigma2 domain of RNA polymerase sigma factors"/>
    <property type="match status" value="1"/>
</dbReference>
<keyword evidence="3" id="KW-0731">Sigma factor</keyword>
<comment type="caution">
    <text evidence="8">The sequence shown here is derived from an EMBL/GenBank/DDBJ whole genome shotgun (WGS) entry which is preliminary data.</text>
</comment>
<evidence type="ECO:0000259" key="6">
    <source>
        <dbReference type="Pfam" id="PF04542"/>
    </source>
</evidence>
<reference evidence="8 9" key="1">
    <citation type="submission" date="2020-08" db="EMBL/GenBank/DDBJ databases">
        <title>Functional genomics of gut bacteria from endangered species of beetles.</title>
        <authorList>
            <person name="Carlos-Shanley C."/>
        </authorList>
    </citation>
    <scope>NUCLEOTIDE SEQUENCE [LARGE SCALE GENOMIC DNA]</scope>
    <source>
        <strain evidence="8 9">S00198</strain>
    </source>
</reference>
<feature type="domain" description="RNA polymerase sigma factor 70 region 4 type 2" evidence="7">
    <location>
        <begin position="131"/>
        <end position="181"/>
    </location>
</feature>
<feature type="domain" description="RNA polymerase sigma-70 region 2" evidence="6">
    <location>
        <begin position="30"/>
        <end position="95"/>
    </location>
</feature>
<evidence type="ECO:0000259" key="7">
    <source>
        <dbReference type="Pfam" id="PF08281"/>
    </source>
</evidence>
<dbReference type="Pfam" id="PF04542">
    <property type="entry name" value="Sigma70_r2"/>
    <property type="match status" value="1"/>
</dbReference>
<dbReference type="InterPro" id="IPR007627">
    <property type="entry name" value="RNA_pol_sigma70_r2"/>
</dbReference>
<dbReference type="InterPro" id="IPR013249">
    <property type="entry name" value="RNA_pol_sigma70_r4_t2"/>
</dbReference>
<dbReference type="Gene3D" id="1.10.10.10">
    <property type="entry name" value="Winged helix-like DNA-binding domain superfamily/Winged helix DNA-binding domain"/>
    <property type="match status" value="1"/>
</dbReference>
<dbReference type="PANTHER" id="PTHR43133">
    <property type="entry name" value="RNA POLYMERASE ECF-TYPE SIGMA FACTO"/>
    <property type="match status" value="1"/>
</dbReference>
<accession>A0A7X0PJS8</accession>
<name>A0A7X0PJS8_9BURK</name>
<dbReference type="InterPro" id="IPR036388">
    <property type="entry name" value="WH-like_DNA-bd_sf"/>
</dbReference>
<protein>
    <submittedName>
        <fullName evidence="8">RNA polymerase sigma-70 factor (ECF subfamily)</fullName>
    </submittedName>
</protein>
<dbReference type="GO" id="GO:0006352">
    <property type="term" value="P:DNA-templated transcription initiation"/>
    <property type="evidence" value="ECO:0007669"/>
    <property type="project" value="InterPro"/>
</dbReference>
<keyword evidence="9" id="KW-1185">Reference proteome</keyword>
<dbReference type="CDD" id="cd06171">
    <property type="entry name" value="Sigma70_r4"/>
    <property type="match status" value="1"/>
</dbReference>
<organism evidence="8 9">
    <name type="scientific">Acidovorax soli</name>
    <dbReference type="NCBI Taxonomy" id="592050"/>
    <lineage>
        <taxon>Bacteria</taxon>
        <taxon>Pseudomonadati</taxon>
        <taxon>Pseudomonadota</taxon>
        <taxon>Betaproteobacteria</taxon>
        <taxon>Burkholderiales</taxon>
        <taxon>Comamonadaceae</taxon>
        <taxon>Acidovorax</taxon>
    </lineage>
</organism>
<sequence>MTDGIALPSEGCIPLGEEDSAERDALFRTLVQAHGVRLHRFIIKNIGHSTDAEDLAQQAFLEAVRSYQSFKGQSELSTWLYGIAMNLVRNHLSRAPHRRYDFGSDDELAEMATESPTPAQKLEQTQHMNHLQSALAELPQAMREILLMVGVDELSYEDAAAMLTVPVGTVRSRLSRARTALRTKLQARGVVLDF</sequence>
<evidence type="ECO:0000256" key="4">
    <source>
        <dbReference type="ARBA" id="ARBA00023125"/>
    </source>
</evidence>
<keyword evidence="5" id="KW-0804">Transcription</keyword>
<dbReference type="AlphaFoldDB" id="A0A7X0PJS8"/>
<dbReference type="Pfam" id="PF08281">
    <property type="entry name" value="Sigma70_r4_2"/>
    <property type="match status" value="1"/>
</dbReference>
<dbReference type="InterPro" id="IPR013325">
    <property type="entry name" value="RNA_pol_sigma_r2"/>
</dbReference>
<proteinExistence type="inferred from homology"/>
<dbReference type="InterPro" id="IPR014284">
    <property type="entry name" value="RNA_pol_sigma-70_dom"/>
</dbReference>
<dbReference type="GO" id="GO:0016987">
    <property type="term" value="F:sigma factor activity"/>
    <property type="evidence" value="ECO:0007669"/>
    <property type="project" value="UniProtKB-KW"/>
</dbReference>
<evidence type="ECO:0000313" key="9">
    <source>
        <dbReference type="Proteomes" id="UP000575083"/>
    </source>
</evidence>